<dbReference type="PANTHER" id="PTHR43767:SF1">
    <property type="entry name" value="NONRIBOSOMAL PEPTIDE SYNTHASE PES1 (EUROFUNG)-RELATED"/>
    <property type="match status" value="1"/>
</dbReference>
<dbReference type="PROSITE" id="PS00455">
    <property type="entry name" value="AMP_BINDING"/>
    <property type="match status" value="1"/>
</dbReference>
<dbReference type="Proteomes" id="UP000243488">
    <property type="component" value="Chromosome"/>
</dbReference>
<gene>
    <name evidence="5" type="ORF">BVH74_09310</name>
</gene>
<dbReference type="InterPro" id="IPR000873">
    <property type="entry name" value="AMP-dep_synth/lig_dom"/>
</dbReference>
<dbReference type="GO" id="GO:0016878">
    <property type="term" value="F:acid-thiol ligase activity"/>
    <property type="evidence" value="ECO:0007669"/>
    <property type="project" value="UniProtKB-ARBA"/>
</dbReference>
<dbReference type="EMBL" id="CP020100">
    <property type="protein sequence ID" value="AQZ94932.1"/>
    <property type="molecule type" value="Genomic_DNA"/>
</dbReference>
<evidence type="ECO:0000259" key="4">
    <source>
        <dbReference type="Pfam" id="PF13193"/>
    </source>
</evidence>
<dbReference type="Pfam" id="PF00501">
    <property type="entry name" value="AMP-binding"/>
    <property type="match status" value="1"/>
</dbReference>
<reference evidence="5 6" key="1">
    <citation type="submission" date="2017-03" db="EMBL/GenBank/DDBJ databases">
        <title>Complete genome sequence of the novel DNRA strain Pseudomonas sp. S-6-2 isolated from Chinese polluted river sediment. Journal of Biotechnology.</title>
        <authorList>
            <person name="Li J."/>
            <person name="Xiang F."/>
            <person name="Wang L."/>
            <person name="Xi L."/>
            <person name="Liu J."/>
        </authorList>
    </citation>
    <scope>NUCLEOTIDE SEQUENCE [LARGE SCALE GENOMIC DNA]</scope>
    <source>
        <strain evidence="5 6">S-6-2</strain>
    </source>
</reference>
<dbReference type="Gene3D" id="3.30.300.30">
    <property type="match status" value="1"/>
</dbReference>
<dbReference type="InterPro" id="IPR045851">
    <property type="entry name" value="AMP-bd_C_sf"/>
</dbReference>
<evidence type="ECO:0000256" key="1">
    <source>
        <dbReference type="ARBA" id="ARBA00006432"/>
    </source>
</evidence>
<dbReference type="AlphaFoldDB" id="A0A1V0B4R5"/>
<protein>
    <submittedName>
        <fullName evidence="5">Uncharacterized protein</fullName>
    </submittedName>
</protein>
<sequence length="492" mass="54417">MQIAELLAVNARKYPDHEAIITPDSRHTWRQLHQQSLKLAGYLRQHYNINPGDRVALFMTNSYPWVLSYFAVINLGAILVPINARLSGEELGYILGDCQARLLLSSEQQASILASSTARCPTLLLDTADSMLSSTRDDFKPPAIQPQDACTLLYTSGTTGRPKGVLFNHLNILTVATTTAVEMGVNHNSRLLHMMPLTHSAPVHVFLLGGTLVGACHVVLSEFRPDLLLDWVERERTTHFFGAPVAFLLTAAQPDIGQRDLSSMQAWIYGGAPLSSEQIGKVSQAFGSNQFYCVYGLTEAGPSGTLLDPMEHSEKAGSIGKRGALHTEIRLVDEQLKDITDDRVGEILIRSEAMMQGYWNNPQATADCLTEDGWLHSGDLARRDAEGYLWVVGRKKDLIISGGVNIYPREIEALLEQHPAIVEVAVIGVPHEQWGETVKACVVLRQPLTNLAGELRHYLESRLADYKIPRLYQLCEALPRNANGKVMKHKLS</sequence>
<accession>A0A1V0B4R5</accession>
<dbReference type="PANTHER" id="PTHR43767">
    <property type="entry name" value="LONG-CHAIN-FATTY-ACID--COA LIGASE"/>
    <property type="match status" value="1"/>
</dbReference>
<dbReference type="FunFam" id="3.30.300.30:FF:000008">
    <property type="entry name" value="2,3-dihydroxybenzoate-AMP ligase"/>
    <property type="match status" value="1"/>
</dbReference>
<dbReference type="InterPro" id="IPR050237">
    <property type="entry name" value="ATP-dep_AMP-bd_enzyme"/>
</dbReference>
<name>A0A1V0B4R5_9GAMM</name>
<evidence type="ECO:0000313" key="5">
    <source>
        <dbReference type="EMBL" id="AQZ94932.1"/>
    </source>
</evidence>
<feature type="domain" description="AMP-binding enzyme C-terminal" evidence="4">
    <location>
        <begin position="410"/>
        <end position="485"/>
    </location>
</feature>
<evidence type="ECO:0000259" key="3">
    <source>
        <dbReference type="Pfam" id="PF00501"/>
    </source>
</evidence>
<dbReference type="InterPro" id="IPR042099">
    <property type="entry name" value="ANL_N_sf"/>
</dbReference>
<dbReference type="RefSeq" id="WP_080049785.1">
    <property type="nucleotide sequence ID" value="NZ_CP020100.1"/>
</dbReference>
<dbReference type="InterPro" id="IPR025110">
    <property type="entry name" value="AMP-bd_C"/>
</dbReference>
<dbReference type="InterPro" id="IPR020845">
    <property type="entry name" value="AMP-binding_CS"/>
</dbReference>
<comment type="similarity">
    <text evidence="1">Belongs to the ATP-dependent AMP-binding enzyme family.</text>
</comment>
<dbReference type="SUPFAM" id="SSF56801">
    <property type="entry name" value="Acetyl-CoA synthetase-like"/>
    <property type="match status" value="1"/>
</dbReference>
<keyword evidence="2" id="KW-0436">Ligase</keyword>
<dbReference type="STRING" id="1931241.BVH74_09310"/>
<dbReference type="Gene3D" id="3.40.50.12780">
    <property type="entry name" value="N-terminal domain of ligase-like"/>
    <property type="match status" value="1"/>
</dbReference>
<evidence type="ECO:0000313" key="6">
    <source>
        <dbReference type="Proteomes" id="UP000243488"/>
    </source>
</evidence>
<keyword evidence="6" id="KW-1185">Reference proteome</keyword>
<feature type="domain" description="AMP-dependent synthetase/ligase" evidence="3">
    <location>
        <begin position="9"/>
        <end position="359"/>
    </location>
</feature>
<dbReference type="Pfam" id="PF13193">
    <property type="entry name" value="AMP-binding_C"/>
    <property type="match status" value="1"/>
</dbReference>
<organism evidence="5 6">
    <name type="scientific">Halopseudomonas phragmitis</name>
    <dbReference type="NCBI Taxonomy" id="1931241"/>
    <lineage>
        <taxon>Bacteria</taxon>
        <taxon>Pseudomonadati</taxon>
        <taxon>Pseudomonadota</taxon>
        <taxon>Gammaproteobacteria</taxon>
        <taxon>Pseudomonadales</taxon>
        <taxon>Pseudomonadaceae</taxon>
        <taxon>Halopseudomonas</taxon>
    </lineage>
</organism>
<evidence type="ECO:0000256" key="2">
    <source>
        <dbReference type="ARBA" id="ARBA00022598"/>
    </source>
</evidence>
<proteinExistence type="inferred from homology"/>
<dbReference type="KEGG" id="ppha:BVH74_09310"/>